<gene>
    <name evidence="3" type="ORF">BA177_04260</name>
</gene>
<dbReference type="KEGG" id="woc:BA177_04260"/>
<organism evidence="3 4">
    <name type="scientific">Woeseia oceani</name>
    <dbReference type="NCBI Taxonomy" id="1548547"/>
    <lineage>
        <taxon>Bacteria</taxon>
        <taxon>Pseudomonadati</taxon>
        <taxon>Pseudomonadota</taxon>
        <taxon>Gammaproteobacteria</taxon>
        <taxon>Woeseiales</taxon>
        <taxon>Woeseiaceae</taxon>
        <taxon>Woeseia</taxon>
    </lineage>
</organism>
<dbReference type="AlphaFoldDB" id="A0A193LDL5"/>
<reference evidence="3 4" key="1">
    <citation type="submission" date="2016-06" db="EMBL/GenBank/DDBJ databases">
        <title>Complete genome sequence of a deep-branching marine Gamma Proteobacterium Woeseia oceani type strain XK5.</title>
        <authorList>
            <person name="Mu D."/>
            <person name="Du Z."/>
        </authorList>
    </citation>
    <scope>NUCLEOTIDE SEQUENCE [LARGE SCALE GENOMIC DNA]</scope>
    <source>
        <strain evidence="3 4">XK5</strain>
    </source>
</reference>
<keyword evidence="4" id="KW-1185">Reference proteome</keyword>
<evidence type="ECO:0000256" key="1">
    <source>
        <dbReference type="ARBA" id="ARBA00009820"/>
    </source>
</evidence>
<dbReference type="Pfam" id="PF07676">
    <property type="entry name" value="PD40"/>
    <property type="match status" value="3"/>
</dbReference>
<dbReference type="Gene3D" id="2.120.10.30">
    <property type="entry name" value="TolB, C-terminal domain"/>
    <property type="match status" value="1"/>
</dbReference>
<dbReference type="InterPro" id="IPR011659">
    <property type="entry name" value="WD40"/>
</dbReference>
<evidence type="ECO:0000313" key="4">
    <source>
        <dbReference type="Proteomes" id="UP000092695"/>
    </source>
</evidence>
<dbReference type="RefSeq" id="WP_068613324.1">
    <property type="nucleotide sequence ID" value="NZ_CP016268.1"/>
</dbReference>
<dbReference type="OrthoDB" id="240809at2"/>
<dbReference type="STRING" id="1548547.BA177_04260"/>
<dbReference type="PANTHER" id="PTHR36842:SF1">
    <property type="entry name" value="PROTEIN TOLB"/>
    <property type="match status" value="1"/>
</dbReference>
<dbReference type="PANTHER" id="PTHR36842">
    <property type="entry name" value="PROTEIN TOLB HOMOLOG"/>
    <property type="match status" value="1"/>
</dbReference>
<dbReference type="InterPro" id="IPR011042">
    <property type="entry name" value="6-blade_b-propeller_TolB-like"/>
</dbReference>
<sequence length="302" mass="32994">MMLPIRTVLALAVPVLFIVYSAAQAAEHSAAAANSPQLFLPGIVSSELPEFAVTFAPDGKEIYFNRTDEDRTELKIYSSRKLDGRWSIPTVVSFSGEHRDVDPFITADGKRLYFSSNRPRQGIVEASFSTWYVERTVDGWSEPIDPGPPLNSTATDIYVTATRDGVLVFNSQRDGVNRVYTSREVEGTWQEPLPLQFGSVQSAGNPRISADGNYVLLVQVQEGTGPDLFYSCRYANGWREPVALSGSVNSAFADFAPAIDPADEYLLFTSERPGVVGPQPAGVRPPGDIYMISLTAAGIRCE</sequence>
<dbReference type="SUPFAM" id="SSF82171">
    <property type="entry name" value="DPP6 N-terminal domain-like"/>
    <property type="match status" value="1"/>
</dbReference>
<feature type="chain" id="PRO_5008260089" evidence="2">
    <location>
        <begin position="26"/>
        <end position="302"/>
    </location>
</feature>
<protein>
    <submittedName>
        <fullName evidence="3">Uncharacterized protein</fullName>
    </submittedName>
</protein>
<accession>A0A193LDL5</accession>
<evidence type="ECO:0000256" key="2">
    <source>
        <dbReference type="SAM" id="SignalP"/>
    </source>
</evidence>
<comment type="similarity">
    <text evidence="1">Belongs to the TolB family.</text>
</comment>
<name>A0A193LDL5_9GAMM</name>
<dbReference type="EMBL" id="CP016268">
    <property type="protein sequence ID" value="ANO50531.1"/>
    <property type="molecule type" value="Genomic_DNA"/>
</dbReference>
<proteinExistence type="inferred from homology"/>
<evidence type="ECO:0000313" key="3">
    <source>
        <dbReference type="EMBL" id="ANO50531.1"/>
    </source>
</evidence>
<feature type="signal peptide" evidence="2">
    <location>
        <begin position="1"/>
        <end position="25"/>
    </location>
</feature>
<keyword evidence="2" id="KW-0732">Signal</keyword>
<dbReference type="Proteomes" id="UP000092695">
    <property type="component" value="Chromosome"/>
</dbReference>